<reference evidence="6" key="2">
    <citation type="submission" date="2022-08" db="EMBL/GenBank/DDBJ databases">
        <authorList>
            <person name="Dong C."/>
        </authorList>
    </citation>
    <scope>NUCLEOTIDE SEQUENCE</scope>
    <source>
        <strain evidence="6">59MF3M-4</strain>
    </source>
</reference>
<evidence type="ECO:0000313" key="6">
    <source>
        <dbReference type="EMBL" id="MCT7358946.1"/>
    </source>
</evidence>
<evidence type="ECO:0000256" key="1">
    <source>
        <dbReference type="ARBA" id="ARBA00004370"/>
    </source>
</evidence>
<protein>
    <submittedName>
        <fullName evidence="6">MAPEG family protein</fullName>
    </submittedName>
</protein>
<dbReference type="PANTHER" id="PTHR35814:SF1">
    <property type="entry name" value="GLUTATHIONE S-TRANSFERASE-RELATED"/>
    <property type="match status" value="1"/>
</dbReference>
<sequence length="134" mass="14437">MLLISGFYIALTALLLLALAYMVVRLRLKHKIGLLDGGEKTIAVAMRAQANALETALPVLLLLMVAELNGAYAAFLHVCGIGFLLSRVLHAWGFNQAAGGMHFGRYYGTLLTWIVLLALIVRVLWLSVGGMLGG</sequence>
<accession>A0A9X2WF11</accession>
<dbReference type="Proteomes" id="UP001147830">
    <property type="component" value="Unassembled WGS sequence"/>
</dbReference>
<comment type="caution">
    <text evidence="6">The sequence shown here is derived from an EMBL/GenBank/DDBJ whole genome shotgun (WGS) entry which is preliminary data.</text>
</comment>
<proteinExistence type="predicted"/>
<evidence type="ECO:0000256" key="4">
    <source>
        <dbReference type="ARBA" id="ARBA00023136"/>
    </source>
</evidence>
<dbReference type="Gene3D" id="1.20.120.550">
    <property type="entry name" value="Membrane associated eicosanoid/glutathione metabolism-like domain"/>
    <property type="match status" value="1"/>
</dbReference>
<dbReference type="SUPFAM" id="SSF161084">
    <property type="entry name" value="MAPEG domain-like"/>
    <property type="match status" value="1"/>
</dbReference>
<keyword evidence="7" id="KW-1185">Reference proteome</keyword>
<feature type="transmembrane region" description="Helical" evidence="5">
    <location>
        <begin position="72"/>
        <end position="94"/>
    </location>
</feature>
<reference evidence="6" key="1">
    <citation type="journal article" date="2022" name="Front. Microbiol.">
        <title>Genome-based taxonomic rearrangement of Oceanobacter-related bacteria including the description of Thalassolituus hydrocarbonoclasticus sp. nov. and Thalassolituus pacificus sp. nov. and emended description of the genus Thalassolituus.</title>
        <authorList>
            <person name="Dong C."/>
            <person name="Wei L."/>
            <person name="Wang J."/>
            <person name="Lai Q."/>
            <person name="Huang Z."/>
            <person name="Shao Z."/>
        </authorList>
    </citation>
    <scope>NUCLEOTIDE SEQUENCE</scope>
    <source>
        <strain evidence="6">59MF3M-4</strain>
    </source>
</reference>
<dbReference type="InterPro" id="IPR023352">
    <property type="entry name" value="MAPEG-like_dom_sf"/>
</dbReference>
<dbReference type="GO" id="GO:0016020">
    <property type="term" value="C:membrane"/>
    <property type="evidence" value="ECO:0007669"/>
    <property type="project" value="UniProtKB-SubCell"/>
</dbReference>
<dbReference type="EMBL" id="JAOANI010000015">
    <property type="protein sequence ID" value="MCT7358946.1"/>
    <property type="molecule type" value="Genomic_DNA"/>
</dbReference>
<feature type="transmembrane region" description="Helical" evidence="5">
    <location>
        <begin position="106"/>
        <end position="128"/>
    </location>
</feature>
<keyword evidence="2 5" id="KW-0812">Transmembrane</keyword>
<dbReference type="Pfam" id="PF01124">
    <property type="entry name" value="MAPEG"/>
    <property type="match status" value="1"/>
</dbReference>
<evidence type="ECO:0000256" key="5">
    <source>
        <dbReference type="SAM" id="Phobius"/>
    </source>
</evidence>
<gene>
    <name evidence="6" type="ORF">NYR02_07945</name>
</gene>
<organism evidence="6 7">
    <name type="scientific">Thalassolituus pacificus</name>
    <dbReference type="NCBI Taxonomy" id="2975440"/>
    <lineage>
        <taxon>Bacteria</taxon>
        <taxon>Pseudomonadati</taxon>
        <taxon>Pseudomonadota</taxon>
        <taxon>Gammaproteobacteria</taxon>
        <taxon>Oceanospirillales</taxon>
        <taxon>Oceanospirillaceae</taxon>
        <taxon>Thalassolituus</taxon>
    </lineage>
</organism>
<name>A0A9X2WF11_9GAMM</name>
<evidence type="ECO:0000256" key="2">
    <source>
        <dbReference type="ARBA" id="ARBA00022692"/>
    </source>
</evidence>
<feature type="transmembrane region" description="Helical" evidence="5">
    <location>
        <begin position="6"/>
        <end position="24"/>
    </location>
</feature>
<evidence type="ECO:0000256" key="3">
    <source>
        <dbReference type="ARBA" id="ARBA00022989"/>
    </source>
</evidence>
<dbReference type="RefSeq" id="WP_260975838.1">
    <property type="nucleotide sequence ID" value="NZ_JAOANI010000015.1"/>
</dbReference>
<comment type="subcellular location">
    <subcellularLocation>
        <location evidence="1">Membrane</location>
    </subcellularLocation>
</comment>
<keyword evidence="4 5" id="KW-0472">Membrane</keyword>
<keyword evidence="3 5" id="KW-1133">Transmembrane helix</keyword>
<dbReference type="AlphaFoldDB" id="A0A9X2WF11"/>
<dbReference type="PANTHER" id="PTHR35814">
    <property type="match status" value="1"/>
</dbReference>
<evidence type="ECO:0000313" key="7">
    <source>
        <dbReference type="Proteomes" id="UP001147830"/>
    </source>
</evidence>
<dbReference type="InterPro" id="IPR001129">
    <property type="entry name" value="Membr-assoc_MAPEG"/>
</dbReference>